<gene>
    <name evidence="3" type="ORF">EG346_20700</name>
</gene>
<evidence type="ECO:0000256" key="1">
    <source>
        <dbReference type="SAM" id="MobiDB-lite"/>
    </source>
</evidence>
<organism evidence="3 4">
    <name type="scientific">Chryseobacterium carnipullorum</name>
    <dbReference type="NCBI Taxonomy" id="1124835"/>
    <lineage>
        <taxon>Bacteria</taxon>
        <taxon>Pseudomonadati</taxon>
        <taxon>Bacteroidota</taxon>
        <taxon>Flavobacteriia</taxon>
        <taxon>Flavobacteriales</taxon>
        <taxon>Weeksellaceae</taxon>
        <taxon>Chryseobacterium group</taxon>
        <taxon>Chryseobacterium</taxon>
    </lineage>
</organism>
<dbReference type="Proteomes" id="UP000273270">
    <property type="component" value="Chromosome"/>
</dbReference>
<feature type="compositionally biased region" description="Basic and acidic residues" evidence="1">
    <location>
        <begin position="441"/>
        <end position="457"/>
    </location>
</feature>
<keyword evidence="4" id="KW-1185">Reference proteome</keyword>
<dbReference type="EMBL" id="CP033920">
    <property type="protein sequence ID" value="AZA50450.1"/>
    <property type="molecule type" value="Genomic_DNA"/>
</dbReference>
<protein>
    <submittedName>
        <fullName evidence="3">DUF4280 domain-containing protein</fullName>
    </submittedName>
</protein>
<feature type="region of interest" description="Disordered" evidence="1">
    <location>
        <begin position="378"/>
        <end position="410"/>
    </location>
</feature>
<dbReference type="Pfam" id="PF15648">
    <property type="entry name" value="Tox-REase-5"/>
    <property type="match status" value="1"/>
</dbReference>
<dbReference type="InterPro" id="IPR028904">
    <property type="entry name" value="Tox-REase-5_dom"/>
</dbReference>
<accession>A0A1M7DL29</accession>
<evidence type="ECO:0000313" key="4">
    <source>
        <dbReference type="Proteomes" id="UP000273270"/>
    </source>
</evidence>
<evidence type="ECO:0000259" key="2">
    <source>
        <dbReference type="Pfam" id="PF15648"/>
    </source>
</evidence>
<dbReference type="KEGG" id="ccau:EG346_20700"/>
<feature type="domain" description="Tox-REase-5" evidence="2">
    <location>
        <begin position="400"/>
        <end position="487"/>
    </location>
</feature>
<dbReference type="RefSeq" id="WP_073331441.1">
    <property type="nucleotide sequence ID" value="NZ_CP033920.1"/>
</dbReference>
<evidence type="ECO:0000313" key="3">
    <source>
        <dbReference type="EMBL" id="AZA50450.1"/>
    </source>
</evidence>
<dbReference type="OrthoDB" id="603864at2"/>
<sequence>MAKKYVPEGAFLACDKGTSPSTLRVSNNKNTTIYSVPMASELDFLPFFNIKPMGLCTNPLKWATGASCLPTIVTGWQEPKDGVKINGSRMLLEDSFCNCIFGGKINIFFDRAAAVSYGVGEGKMPSDYIKEGFDWIAEQNKKNRDMRDQMLPDWMKPVTGVGDWFNDLGAGLVEGAVNGVVGLGETLYQVGQDPVGTAEALGGMVSDGWNAATEGVGNAWDWASKGDNWSNAAEGAWNWASDGQNWADAGSAAWEGTKDAASWVAENPRTIGTTVGEFIPDAAAAVYTGGTSLAATAGKTVLKEGAEAVVEKTVKETVGEAVEQGVKKGADDVAEAGAKRGIAETMEQLAKKEGGNIAKVTDGSIDEIAEQVVKKPTYRIGESDGGPGTWENRHSPQKGADYQKKTTGAPDNTEYVVKTDKMKSGEKKFDGYDPETNTLQDSKDWDKWPPKGDSDWARRRRQQMLDSARKDAEIAQEAGSKLEWHVPTQAKADELADLFDDANIDIDVIVVPK</sequence>
<name>A0A1M7DL29_CHRCU</name>
<dbReference type="AlphaFoldDB" id="A0A1M7DL29"/>
<proteinExistence type="predicted"/>
<feature type="region of interest" description="Disordered" evidence="1">
    <location>
        <begin position="426"/>
        <end position="473"/>
    </location>
</feature>
<dbReference type="InterPro" id="IPR025460">
    <property type="entry name" value="DUF4280"/>
</dbReference>
<reference evidence="4" key="1">
    <citation type="submission" date="2018-11" db="EMBL/GenBank/DDBJ databases">
        <title>Proposal to divide the Flavobacteriaceae and reorganize its genera based on Amino Acid Identity values calculated from whole genome sequences.</title>
        <authorList>
            <person name="Nicholson A.C."/>
            <person name="Gulvik C.A."/>
            <person name="Whitney A.M."/>
            <person name="Humrighouse B.W."/>
            <person name="Bell M."/>
            <person name="Holmes B."/>
            <person name="Steigerwalt A.G."/>
            <person name="Villarma A."/>
            <person name="Sheth M."/>
            <person name="Batra D."/>
            <person name="Pryor J."/>
            <person name="Bernardet J.-F."/>
            <person name="Hugo C."/>
            <person name="Kampfer P."/>
            <person name="Newman J."/>
            <person name="McQuiston J.R."/>
        </authorList>
    </citation>
    <scope>NUCLEOTIDE SEQUENCE [LARGE SCALE GENOMIC DNA]</scope>
    <source>
        <strain evidence="4">G0188</strain>
    </source>
</reference>
<dbReference type="Pfam" id="PF14107">
    <property type="entry name" value="DUF4280"/>
    <property type="match status" value="1"/>
</dbReference>